<dbReference type="AlphaFoldDB" id="K0KJZ4"/>
<accession>K0KJZ4</accession>
<keyword evidence="4" id="KW-1185">Reference proteome</keyword>
<comment type="caution">
    <text evidence="3">The sequence shown here is derived from an EMBL/GenBank/DDBJ whole genome shotgun (WGS) entry which is preliminary data.</text>
</comment>
<dbReference type="InParanoid" id="K0KJZ4"/>
<keyword evidence="1" id="KW-0472">Membrane</keyword>
<sequence length="225" mass="25484">MRLSHILVSLIAPISIMVQCLEFEDVLKHELDKNQVNITTRDNMIPFINQYRLSTQEQVGLGMILFGEAGITLGGIIPYCTNSNYGAATFGSTTNCAIALFSGLVMFNGILLGLFGSKLDNKLFNNPKLELDPPILSNNWSNITKSAYERGFEIDYLYYKNLKYDSGEVLLLEDFYVVYSVDGLQINHRFNNDDLTYKEIAFKPVSFLTSMKLKVKNFLSRLMNT</sequence>
<dbReference type="HOGENOM" id="CLU_1230749_0_0_1"/>
<dbReference type="EMBL" id="CAIF01000200">
    <property type="protein sequence ID" value="CCH45580.1"/>
    <property type="molecule type" value="Genomic_DNA"/>
</dbReference>
<keyword evidence="1" id="KW-1133">Transmembrane helix</keyword>
<keyword evidence="2" id="KW-0732">Signal</keyword>
<gene>
    <name evidence="3" type="ORF">BN7_5162</name>
</gene>
<organism evidence="3 4">
    <name type="scientific">Wickerhamomyces ciferrii (strain ATCC 14091 / BCRC 22168 / CBS 111 / JCM 3599 / NBRC 0793 / NRRL Y-1031 F-60-10)</name>
    <name type="common">Yeast</name>
    <name type="synonym">Pichia ciferrii</name>
    <dbReference type="NCBI Taxonomy" id="1206466"/>
    <lineage>
        <taxon>Eukaryota</taxon>
        <taxon>Fungi</taxon>
        <taxon>Dikarya</taxon>
        <taxon>Ascomycota</taxon>
        <taxon>Saccharomycotina</taxon>
        <taxon>Saccharomycetes</taxon>
        <taxon>Phaffomycetales</taxon>
        <taxon>Wickerhamomycetaceae</taxon>
        <taxon>Wickerhamomyces</taxon>
    </lineage>
</organism>
<protein>
    <submittedName>
        <fullName evidence="3">Membrane protein</fullName>
    </submittedName>
</protein>
<name>K0KJZ4_WICCF</name>
<feature type="chain" id="PRO_5003837688" evidence="2">
    <location>
        <begin position="21"/>
        <end position="225"/>
    </location>
</feature>
<evidence type="ECO:0000313" key="3">
    <source>
        <dbReference type="EMBL" id="CCH45580.1"/>
    </source>
</evidence>
<evidence type="ECO:0000256" key="1">
    <source>
        <dbReference type="SAM" id="Phobius"/>
    </source>
</evidence>
<dbReference type="Proteomes" id="UP000009328">
    <property type="component" value="Unassembled WGS sequence"/>
</dbReference>
<proteinExistence type="predicted"/>
<feature type="signal peptide" evidence="2">
    <location>
        <begin position="1"/>
        <end position="20"/>
    </location>
</feature>
<reference evidence="3 4" key="1">
    <citation type="journal article" date="2012" name="Eukaryot. Cell">
        <title>Draft genome sequence of Wickerhamomyces ciferrii NRRL Y-1031 F-60-10.</title>
        <authorList>
            <person name="Schneider J."/>
            <person name="Andrea H."/>
            <person name="Blom J."/>
            <person name="Jaenicke S."/>
            <person name="Ruckert C."/>
            <person name="Schorsch C."/>
            <person name="Szczepanowski R."/>
            <person name="Farwick M."/>
            <person name="Goesmann A."/>
            <person name="Puhler A."/>
            <person name="Schaffer S."/>
            <person name="Tauch A."/>
            <person name="Kohler T."/>
            <person name="Brinkrolf K."/>
        </authorList>
    </citation>
    <scope>NUCLEOTIDE SEQUENCE [LARGE SCALE GENOMIC DNA]</scope>
    <source>
        <strain evidence="4">ATCC 14091 / BCRC 22168 / CBS 111 / JCM 3599 / NBRC 0793 / NRRL Y-1031 F-60-10</strain>
    </source>
</reference>
<evidence type="ECO:0000256" key="2">
    <source>
        <dbReference type="SAM" id="SignalP"/>
    </source>
</evidence>
<feature type="transmembrane region" description="Helical" evidence="1">
    <location>
        <begin position="97"/>
        <end position="115"/>
    </location>
</feature>
<evidence type="ECO:0000313" key="4">
    <source>
        <dbReference type="Proteomes" id="UP000009328"/>
    </source>
</evidence>
<keyword evidence="1" id="KW-0812">Transmembrane</keyword>